<organism evidence="2 3">
    <name type="scientific">Micavibrio aeruginosavorus EPB</name>
    <dbReference type="NCBI Taxonomy" id="349215"/>
    <lineage>
        <taxon>Bacteria</taxon>
        <taxon>Pseudomonadati</taxon>
        <taxon>Bdellovibrionota</taxon>
        <taxon>Bdellovibrionia</taxon>
        <taxon>Bdellovibrionales</taxon>
        <taxon>Pseudobdellovibrionaceae</taxon>
        <taxon>Micavibrio</taxon>
    </lineage>
</organism>
<protein>
    <submittedName>
        <fullName evidence="2">Uncharacterized protein</fullName>
    </submittedName>
</protein>
<evidence type="ECO:0000313" key="2">
    <source>
        <dbReference type="EMBL" id="AGH97944.1"/>
    </source>
</evidence>
<proteinExistence type="predicted"/>
<sequence>MMDDNANTPHFSQPQRRKAEFIRPPNLLKEKVGTGGIGDDILDKAQTLLENNAVDFAPLAEIYLASLMKGIDRVKARKPSDDPEELIAGVIYPVMQLKANGGMFHYALITSISDRLVQFLEVIENPDPDAMEIVTAFHATIRAIILGGVTGHGGKQGRELIDALNDACARYFDKHPERYGVDLDYINRV</sequence>
<gene>
    <name evidence="2" type="ORF">A11S_1130</name>
</gene>
<evidence type="ECO:0000256" key="1">
    <source>
        <dbReference type="SAM" id="MobiDB-lite"/>
    </source>
</evidence>
<feature type="region of interest" description="Disordered" evidence="1">
    <location>
        <begin position="1"/>
        <end position="23"/>
    </location>
</feature>
<reference evidence="2 3" key="1">
    <citation type="journal article" date="2013" name="ISME J.">
        <title>By their genes ye shall know them: genomic signatures of predatory bacteria.</title>
        <authorList>
            <person name="Pasternak Z."/>
            <person name="Pietrokovski S."/>
            <person name="Rotem O."/>
            <person name="Gophna U."/>
            <person name="Lurie-Weinberger M.N."/>
            <person name="Jurkevitch E."/>
        </authorList>
    </citation>
    <scope>NUCLEOTIDE SEQUENCE [LARGE SCALE GENOMIC DNA]</scope>
    <source>
        <strain evidence="2">EPB</strain>
    </source>
</reference>
<name>M4VXN4_9BACT</name>
<dbReference type="HOGENOM" id="CLU_130915_0_0_5"/>
<dbReference type="Proteomes" id="UP000011932">
    <property type="component" value="Chromosome"/>
</dbReference>
<dbReference type="AlphaFoldDB" id="M4VXN4"/>
<accession>M4VXN4</accession>
<dbReference type="STRING" id="349215.A11S_1130"/>
<feature type="compositionally biased region" description="Polar residues" evidence="1">
    <location>
        <begin position="1"/>
        <end position="14"/>
    </location>
</feature>
<dbReference type="RefSeq" id="WP_015467485.1">
    <property type="nucleotide sequence ID" value="NC_020812.1"/>
</dbReference>
<evidence type="ECO:0000313" key="3">
    <source>
        <dbReference type="Proteomes" id="UP000011932"/>
    </source>
</evidence>
<dbReference type="EMBL" id="CP003538">
    <property type="protein sequence ID" value="AGH97944.1"/>
    <property type="molecule type" value="Genomic_DNA"/>
</dbReference>
<dbReference type="KEGG" id="man:A11S_1130"/>